<dbReference type="KEGG" id="ach:Achl_4248"/>
<keyword evidence="2" id="KW-1185">Reference proteome</keyword>
<dbReference type="AlphaFoldDB" id="B8HIF2"/>
<accession>B8HIF2</accession>
<dbReference type="Proteomes" id="UP000002505">
    <property type="component" value="Plasmid pACHL01"/>
</dbReference>
<geneLocation type="plasmid" evidence="1 2">
    <name>pACHL01</name>
</geneLocation>
<keyword evidence="1" id="KW-0614">Plasmid</keyword>
<dbReference type="RefSeq" id="WP_012623216.1">
    <property type="nucleotide sequence ID" value="NC_011879.1"/>
</dbReference>
<proteinExistence type="predicted"/>
<evidence type="ECO:0000313" key="1">
    <source>
        <dbReference type="EMBL" id="ACL42199.1"/>
    </source>
</evidence>
<dbReference type="EMBL" id="CP001342">
    <property type="protein sequence ID" value="ACL42199.1"/>
    <property type="molecule type" value="Genomic_DNA"/>
</dbReference>
<evidence type="ECO:0000313" key="2">
    <source>
        <dbReference type="Proteomes" id="UP000002505"/>
    </source>
</evidence>
<sequence length="113" mass="12553">MPSPLNVQPPRPSTEFTIPLRPGEFFRVEDTRCPDDPYSRDEPQNFLTYHQAYEAAKGLGPHGTLGNITVMTPAPREEVTAANSNGFPVVMGTIPCWEPVSLLDRIKRKDTDG</sequence>
<organism evidence="1 2">
    <name type="scientific">Pseudarthrobacter chlorophenolicus (strain ATCC 700700 / DSM 12829 / CIP 107037 / JCM 12360 / KCTC 9906 / NCIMB 13794 / A6)</name>
    <name type="common">Arthrobacter chlorophenolicus</name>
    <dbReference type="NCBI Taxonomy" id="452863"/>
    <lineage>
        <taxon>Bacteria</taxon>
        <taxon>Bacillati</taxon>
        <taxon>Actinomycetota</taxon>
        <taxon>Actinomycetes</taxon>
        <taxon>Micrococcales</taxon>
        <taxon>Micrococcaceae</taxon>
        <taxon>Pseudarthrobacter</taxon>
    </lineage>
</organism>
<gene>
    <name evidence="1" type="ordered locus">Achl_4248</name>
</gene>
<reference evidence="1" key="1">
    <citation type="submission" date="2009-01" db="EMBL/GenBank/DDBJ databases">
        <title>Complete sequence of plasmid1 of Arthrobacter chlorophenolicus A6.</title>
        <authorList>
            <consortium name="US DOE Joint Genome Institute"/>
            <person name="Lucas S."/>
            <person name="Copeland A."/>
            <person name="Lapidus A."/>
            <person name="Glavina del Rio T."/>
            <person name="Tice H."/>
            <person name="Bruce D."/>
            <person name="Goodwin L."/>
            <person name="Pitluck S."/>
            <person name="Goltsman E."/>
            <person name="Clum A."/>
            <person name="Larimer F."/>
            <person name="Land M."/>
            <person name="Hauser L."/>
            <person name="Kyrpides N."/>
            <person name="Mikhailova N."/>
            <person name="Jansson J."/>
            <person name="Richardson P."/>
        </authorList>
    </citation>
    <scope>NUCLEOTIDE SEQUENCE [LARGE SCALE GENOMIC DNA]</scope>
    <source>
        <strain evidence="1">A6</strain>
        <plasmid evidence="1">pACHL01</plasmid>
    </source>
</reference>
<dbReference type="HOGENOM" id="CLU_2128300_0_0_11"/>
<name>B8HIF2_PSECP</name>
<protein>
    <submittedName>
        <fullName evidence="1">Uncharacterized protein</fullName>
    </submittedName>
</protein>